<dbReference type="RefSeq" id="WP_086471244.1">
    <property type="nucleotide sequence ID" value="NZ_FXWK01000002.1"/>
</dbReference>
<accession>A0A1Y6GBZ2</accession>
<protein>
    <submittedName>
        <fullName evidence="3">Predicted dehydrogenase</fullName>
    </submittedName>
</protein>
<dbReference type="InterPro" id="IPR036291">
    <property type="entry name" value="NAD(P)-bd_dom_sf"/>
</dbReference>
<dbReference type="Pfam" id="PF22725">
    <property type="entry name" value="GFO_IDH_MocA_C3"/>
    <property type="match status" value="1"/>
</dbReference>
<dbReference type="Proteomes" id="UP000194474">
    <property type="component" value="Unassembled WGS sequence"/>
</dbReference>
<keyword evidence="4" id="KW-1185">Reference proteome</keyword>
<evidence type="ECO:0000313" key="4">
    <source>
        <dbReference type="Proteomes" id="UP000194474"/>
    </source>
</evidence>
<name>A0A1Y6GBZ2_9HYPH</name>
<evidence type="ECO:0000313" key="3">
    <source>
        <dbReference type="EMBL" id="SMQ85589.1"/>
    </source>
</evidence>
<dbReference type="Pfam" id="PF01408">
    <property type="entry name" value="GFO_IDH_MocA"/>
    <property type="match status" value="1"/>
</dbReference>
<reference evidence="4" key="1">
    <citation type="submission" date="2017-04" db="EMBL/GenBank/DDBJ databases">
        <authorList>
            <person name="Varghese N."/>
            <person name="Submissions S."/>
        </authorList>
    </citation>
    <scope>NUCLEOTIDE SEQUENCE [LARGE SCALE GENOMIC DNA]</scope>
</reference>
<dbReference type="InterPro" id="IPR055170">
    <property type="entry name" value="GFO_IDH_MocA-like_dom"/>
</dbReference>
<gene>
    <name evidence="3" type="ORF">SAMN06295905_2876</name>
</gene>
<dbReference type="InterPro" id="IPR000683">
    <property type="entry name" value="Gfo/Idh/MocA-like_OxRdtase_N"/>
</dbReference>
<dbReference type="AlphaFoldDB" id="A0A1Y6GBZ2"/>
<dbReference type="OrthoDB" id="9781031at2"/>
<dbReference type="Gene3D" id="3.30.360.10">
    <property type="entry name" value="Dihydrodipicolinate Reductase, domain 2"/>
    <property type="match status" value="1"/>
</dbReference>
<dbReference type="PANTHER" id="PTHR43249:SF1">
    <property type="entry name" value="D-GLUCOSIDE 3-DEHYDROGENASE"/>
    <property type="match status" value="1"/>
</dbReference>
<dbReference type="PANTHER" id="PTHR43249">
    <property type="entry name" value="UDP-N-ACETYL-2-AMINO-2-DEOXY-D-GLUCURONATE OXIDASE"/>
    <property type="match status" value="1"/>
</dbReference>
<proteinExistence type="predicted"/>
<dbReference type="SUPFAM" id="SSF55347">
    <property type="entry name" value="Glyceraldehyde-3-phosphate dehydrogenase-like, C-terminal domain"/>
    <property type="match status" value="1"/>
</dbReference>
<dbReference type="EMBL" id="FXWK01000002">
    <property type="protein sequence ID" value="SMQ85589.1"/>
    <property type="molecule type" value="Genomic_DNA"/>
</dbReference>
<dbReference type="GO" id="GO:0000166">
    <property type="term" value="F:nucleotide binding"/>
    <property type="evidence" value="ECO:0007669"/>
    <property type="project" value="InterPro"/>
</dbReference>
<dbReference type="SUPFAM" id="SSF51735">
    <property type="entry name" value="NAD(P)-binding Rossmann-fold domains"/>
    <property type="match status" value="1"/>
</dbReference>
<sequence>MAHEQRVFGIGVVGAGMAAKPHALALNALKGSIVVRGVWRRNRTELAQFCETYDFPAADSYEALLADPAVDAILVLTPPNAREEIVAAAARAGKHVLMEKPVERTTEAAERIVAACKNADVTLGIIFQHRFRAASIALAKMVASGELGTLCAVHLVVPWWRAQQGYYDKPGRGTFAQDGGGVLITQAIHSLDLMLSLTGPVTAVTALSATTRLHQMETEDFVAGGMEFANGAVGSLVATTANYPGSAESLTLNFTGASATLTGGNLTLNWLDGRTETIGEASNSGGGADPMAFPFDWHQAQIAEFAAAVLAGRQPSSTGHTALAVHRLIDALIRSGREGKRVEVQSL</sequence>
<evidence type="ECO:0000259" key="1">
    <source>
        <dbReference type="Pfam" id="PF01408"/>
    </source>
</evidence>
<feature type="domain" description="Gfo/Idh/MocA-like oxidoreductase N-terminal" evidence="1">
    <location>
        <begin position="8"/>
        <end position="125"/>
    </location>
</feature>
<evidence type="ECO:0000259" key="2">
    <source>
        <dbReference type="Pfam" id="PF22725"/>
    </source>
</evidence>
<feature type="domain" description="GFO/IDH/MocA-like oxidoreductase" evidence="2">
    <location>
        <begin position="138"/>
        <end position="258"/>
    </location>
</feature>
<organism evidence="3 4">
    <name type="scientific">Devosia lucknowensis</name>
    <dbReference type="NCBI Taxonomy" id="1096929"/>
    <lineage>
        <taxon>Bacteria</taxon>
        <taxon>Pseudomonadati</taxon>
        <taxon>Pseudomonadota</taxon>
        <taxon>Alphaproteobacteria</taxon>
        <taxon>Hyphomicrobiales</taxon>
        <taxon>Devosiaceae</taxon>
        <taxon>Devosia</taxon>
    </lineage>
</organism>
<dbReference type="Gene3D" id="3.40.50.720">
    <property type="entry name" value="NAD(P)-binding Rossmann-like Domain"/>
    <property type="match status" value="1"/>
</dbReference>
<dbReference type="InterPro" id="IPR052515">
    <property type="entry name" value="Gfo/Idh/MocA_Oxidoreductase"/>
</dbReference>